<dbReference type="RefSeq" id="WP_349220036.1">
    <property type="nucleotide sequence ID" value="NZ_JBBMFD010000018.1"/>
</dbReference>
<reference evidence="1 2" key="1">
    <citation type="submission" date="2024-03" db="EMBL/GenBank/DDBJ databases">
        <title>Human intestinal bacterial collection.</title>
        <authorList>
            <person name="Pauvert C."/>
            <person name="Hitch T.C.A."/>
            <person name="Clavel T."/>
        </authorList>
    </citation>
    <scope>NUCLEOTIDE SEQUENCE [LARGE SCALE GENOMIC DNA]</scope>
    <source>
        <strain evidence="1 2">CLA-JM-H44</strain>
    </source>
</reference>
<dbReference type="InterPro" id="IPR035948">
    <property type="entry name" value="YwqG-like_sf"/>
</dbReference>
<proteinExistence type="predicted"/>
<dbReference type="Gene3D" id="2.30.320.10">
    <property type="entry name" value="YwqG-like"/>
    <property type="match status" value="1"/>
</dbReference>
<dbReference type="EMBL" id="JBBMFD010000018">
    <property type="protein sequence ID" value="MEQ2441132.1"/>
    <property type="molecule type" value="Genomic_DNA"/>
</dbReference>
<dbReference type="Proteomes" id="UP001489509">
    <property type="component" value="Unassembled WGS sequence"/>
</dbReference>
<accession>A0ABV1E1E0</accession>
<keyword evidence="2" id="KW-1185">Reference proteome</keyword>
<dbReference type="SUPFAM" id="SSF103032">
    <property type="entry name" value="Hypothetical protein YwqG"/>
    <property type="match status" value="1"/>
</dbReference>
<name>A0ABV1E1E0_9FIRM</name>
<evidence type="ECO:0000313" key="1">
    <source>
        <dbReference type="EMBL" id="MEQ2441132.1"/>
    </source>
</evidence>
<dbReference type="Pfam" id="PF09234">
    <property type="entry name" value="DUF1963"/>
    <property type="match status" value="1"/>
</dbReference>
<dbReference type="PANTHER" id="PTHR36436:SF6">
    <property type="entry name" value="SLL5081 PROTEIN"/>
    <property type="match status" value="1"/>
</dbReference>
<evidence type="ECO:0000313" key="2">
    <source>
        <dbReference type="Proteomes" id="UP001489509"/>
    </source>
</evidence>
<dbReference type="PANTHER" id="PTHR36436">
    <property type="entry name" value="SLL5081 PROTEIN"/>
    <property type="match status" value="1"/>
</dbReference>
<organism evidence="1 2">
    <name type="scientific">Solibaculum intestinale</name>
    <dbReference type="NCBI Taxonomy" id="3133165"/>
    <lineage>
        <taxon>Bacteria</taxon>
        <taxon>Bacillati</taxon>
        <taxon>Bacillota</taxon>
        <taxon>Clostridia</taxon>
        <taxon>Eubacteriales</taxon>
        <taxon>Oscillospiraceae</taxon>
        <taxon>Solibaculum</taxon>
    </lineage>
</organism>
<comment type="caution">
    <text evidence="1">The sequence shown here is derived from an EMBL/GenBank/DDBJ whole genome shotgun (WGS) entry which is preliminary data.</text>
</comment>
<dbReference type="InterPro" id="IPR015315">
    <property type="entry name" value="DUF1963"/>
</dbReference>
<sequence length="286" mass="33018">MKLSELLSSLYQNTLECTFSKDATLCKGASKFGGKPDLPADFDWYYYEGKDFHDVTKSRPLAFLLQINCEELHLLDADGCLPDKGILYFFYEMETQTWGFDPADAGSARVYYYDGPKEELASTEFPADLAPDFRFPELRIRFSSRWDLPSCEEFLSDCPEGVLTEEELDNYEVERQAALNLPDLPDTVTKLLGFADVIQNEMREECERVTNGVYCGGRVSLPEEDRVRFAKESKQWRLLLQLDTVESEADAFELMFGDCGRLYFYIREADLKARAFDRVWMISQCY</sequence>
<protein>
    <submittedName>
        <fullName evidence="1">YwqG family protein</fullName>
    </submittedName>
</protein>
<gene>
    <name evidence="1" type="ORF">WMO26_09875</name>
</gene>